<dbReference type="Proteomes" id="UP001059295">
    <property type="component" value="Chromosome"/>
</dbReference>
<evidence type="ECO:0000259" key="3">
    <source>
        <dbReference type="PROSITE" id="PS51186"/>
    </source>
</evidence>
<keyword evidence="1" id="KW-0808">Transferase</keyword>
<dbReference type="PROSITE" id="PS51186">
    <property type="entry name" value="GNAT"/>
    <property type="match status" value="1"/>
</dbReference>
<keyword evidence="5" id="KW-1185">Reference proteome</keyword>
<dbReference type="Gene3D" id="3.40.630.30">
    <property type="match status" value="1"/>
</dbReference>
<dbReference type="GeneID" id="82890748"/>
<gene>
    <name evidence="4" type="ORF">NQ491_03400</name>
</gene>
<keyword evidence="2" id="KW-0012">Acyltransferase</keyword>
<dbReference type="EMBL" id="CP102294">
    <property type="protein sequence ID" value="UWN57838.1"/>
    <property type="molecule type" value="Genomic_DNA"/>
</dbReference>
<evidence type="ECO:0000256" key="1">
    <source>
        <dbReference type="ARBA" id="ARBA00022679"/>
    </source>
</evidence>
<dbReference type="InterPro" id="IPR016181">
    <property type="entry name" value="Acyl_CoA_acyltransferase"/>
</dbReference>
<evidence type="ECO:0000313" key="5">
    <source>
        <dbReference type="Proteomes" id="UP001059295"/>
    </source>
</evidence>
<proteinExistence type="predicted"/>
<dbReference type="CDD" id="cd04301">
    <property type="entry name" value="NAT_SF"/>
    <property type="match status" value="1"/>
</dbReference>
<dbReference type="Pfam" id="PF00583">
    <property type="entry name" value="Acetyltransf_1"/>
    <property type="match status" value="1"/>
</dbReference>
<reference evidence="4" key="1">
    <citation type="journal article" date="2022" name="Cell">
        <title>Design, construction, and in vivo augmentation of a complex gut microbiome.</title>
        <authorList>
            <person name="Cheng A.G."/>
            <person name="Ho P.Y."/>
            <person name="Aranda-Diaz A."/>
            <person name="Jain S."/>
            <person name="Yu F.B."/>
            <person name="Meng X."/>
            <person name="Wang M."/>
            <person name="Iakiviak M."/>
            <person name="Nagashima K."/>
            <person name="Zhao A."/>
            <person name="Murugkar P."/>
            <person name="Patil A."/>
            <person name="Atabakhsh K."/>
            <person name="Weakley A."/>
            <person name="Yan J."/>
            <person name="Brumbaugh A.R."/>
            <person name="Higginbottom S."/>
            <person name="Dimas A."/>
            <person name="Shiver A.L."/>
            <person name="Deutschbauer A."/>
            <person name="Neff N."/>
            <person name="Sonnenburg J.L."/>
            <person name="Huang K.C."/>
            <person name="Fischbach M.A."/>
        </authorList>
    </citation>
    <scope>NUCLEOTIDE SEQUENCE</scope>
    <source>
        <strain evidence="4">AP11</strain>
    </source>
</reference>
<organism evidence="4 5">
    <name type="scientific">Alistipes ihumii AP11</name>
    <dbReference type="NCBI Taxonomy" id="1211813"/>
    <lineage>
        <taxon>Bacteria</taxon>
        <taxon>Pseudomonadati</taxon>
        <taxon>Bacteroidota</taxon>
        <taxon>Bacteroidia</taxon>
        <taxon>Bacteroidales</taxon>
        <taxon>Rikenellaceae</taxon>
        <taxon>Alistipes</taxon>
    </lineage>
</organism>
<protein>
    <submittedName>
        <fullName evidence="4">GNAT family N-acetyltransferase</fullName>
    </submittedName>
</protein>
<dbReference type="RefSeq" id="WP_019244726.1">
    <property type="nucleotide sequence ID" value="NZ_CAPH01000003.1"/>
</dbReference>
<sequence length="166" mass="19367">MTTIRKATPSDIPLIREMAWKTFPATYSEILSREQTDYMMEWMYSPESLRDQMERQGHVYYIACEDNEPAGYVSVQRQGPGLFHLQKIYVLPAFQKCRLGRKLFEHAVSVVREFACGPCTMELNVNRDNPALGFYEHMGMKKVRQGDFPIGNGYYMNDYIMALRIE</sequence>
<feature type="domain" description="N-acetyltransferase" evidence="3">
    <location>
        <begin position="2"/>
        <end position="166"/>
    </location>
</feature>
<evidence type="ECO:0000256" key="2">
    <source>
        <dbReference type="ARBA" id="ARBA00023315"/>
    </source>
</evidence>
<dbReference type="PANTHER" id="PTHR43877">
    <property type="entry name" value="AMINOALKYLPHOSPHONATE N-ACETYLTRANSFERASE-RELATED-RELATED"/>
    <property type="match status" value="1"/>
</dbReference>
<dbReference type="InterPro" id="IPR050832">
    <property type="entry name" value="Bact_Acetyltransf"/>
</dbReference>
<dbReference type="SUPFAM" id="SSF55729">
    <property type="entry name" value="Acyl-CoA N-acyltransferases (Nat)"/>
    <property type="match status" value="1"/>
</dbReference>
<evidence type="ECO:0000313" key="4">
    <source>
        <dbReference type="EMBL" id="UWN57838.1"/>
    </source>
</evidence>
<accession>A0ABY5V0V8</accession>
<dbReference type="InterPro" id="IPR000182">
    <property type="entry name" value="GNAT_dom"/>
</dbReference>
<name>A0ABY5V0V8_9BACT</name>